<dbReference type="EMBL" id="NTJZ01000003">
    <property type="protein sequence ID" value="PDH34553.1"/>
    <property type="molecule type" value="Genomic_DNA"/>
</dbReference>
<sequence>MASNSKSNRRKVNPLSLAFLDVMFCGFGAVILIFLILDHASSVSPEATSPDLTAEINLLEEEILEGQLGLVRVRNILSDVDFEVVAAEGLARQIMEQIDTFLQELAALENNSMASVEDVAQLRSDIETLENELLRLQASAFEQEGNSVRQFLGDGNRQYLSGLFLGGQRILVLIDSSASMLDSTIVNIIRTRNMDDERKRNSPKWQRVVNTVDWVSTQLPITSQYQMWNFNTEYEAALPGTEDRWLEVADRDQLNQVIDNVKGIVPNNGTNMAQVFRAVANMSPRPDNIFLITDGLPTLDDRGARGSLITPADRAELFEEAVEELPQSIPVNVILMPLEGDPSAAAIYWQLAQYTKGSFLTPSKDWP</sequence>
<dbReference type="Proteomes" id="UP000219329">
    <property type="component" value="Unassembled WGS sequence"/>
</dbReference>
<keyword evidence="1" id="KW-0175">Coiled coil</keyword>
<comment type="caution">
    <text evidence="3">The sequence shown here is derived from an EMBL/GenBank/DDBJ whole genome shotgun (WGS) entry which is preliminary data.</text>
</comment>
<keyword evidence="2" id="KW-0812">Transmembrane</keyword>
<evidence type="ECO:0000313" key="3">
    <source>
        <dbReference type="EMBL" id="PDH34553.1"/>
    </source>
</evidence>
<organism evidence="3 4">
    <name type="scientific">OM182 bacterium MED-G28</name>
    <dbReference type="NCBI Taxonomy" id="1986256"/>
    <lineage>
        <taxon>Bacteria</taxon>
        <taxon>Pseudomonadati</taxon>
        <taxon>Pseudomonadota</taxon>
        <taxon>Gammaproteobacteria</taxon>
        <taxon>OMG group</taxon>
        <taxon>OM182 clade</taxon>
    </lineage>
</organism>
<dbReference type="SUPFAM" id="SSF53300">
    <property type="entry name" value="vWA-like"/>
    <property type="match status" value="1"/>
</dbReference>
<proteinExistence type="predicted"/>
<reference evidence="3 4" key="1">
    <citation type="submission" date="2017-08" db="EMBL/GenBank/DDBJ databases">
        <title>Fine stratification of microbial communities through a metagenomic profile of the photic zone.</title>
        <authorList>
            <person name="Haro-Moreno J.M."/>
            <person name="Lopez-Perez M."/>
            <person name="De La Torre J."/>
            <person name="Picazo A."/>
            <person name="Camacho A."/>
            <person name="Rodriguez-Valera F."/>
        </authorList>
    </citation>
    <scope>NUCLEOTIDE SEQUENCE [LARGE SCALE GENOMIC DNA]</scope>
    <source>
        <strain evidence="3">MED-G28</strain>
    </source>
</reference>
<keyword evidence="2" id="KW-1133">Transmembrane helix</keyword>
<dbReference type="AlphaFoldDB" id="A0A2A5WE04"/>
<gene>
    <name evidence="3" type="ORF">CNF02_04120</name>
</gene>
<name>A0A2A5WE04_9GAMM</name>
<keyword evidence="2" id="KW-0472">Membrane</keyword>
<dbReference type="Gene3D" id="3.40.50.410">
    <property type="entry name" value="von Willebrand factor, type A domain"/>
    <property type="match status" value="1"/>
</dbReference>
<dbReference type="InterPro" id="IPR036465">
    <property type="entry name" value="vWFA_dom_sf"/>
</dbReference>
<accession>A0A2A5WE04</accession>
<feature type="transmembrane region" description="Helical" evidence="2">
    <location>
        <begin position="12"/>
        <end position="37"/>
    </location>
</feature>
<evidence type="ECO:0000256" key="1">
    <source>
        <dbReference type="SAM" id="Coils"/>
    </source>
</evidence>
<evidence type="ECO:0000313" key="4">
    <source>
        <dbReference type="Proteomes" id="UP000219329"/>
    </source>
</evidence>
<feature type="coiled-coil region" evidence="1">
    <location>
        <begin position="91"/>
        <end position="146"/>
    </location>
</feature>
<evidence type="ECO:0000256" key="2">
    <source>
        <dbReference type="SAM" id="Phobius"/>
    </source>
</evidence>
<protein>
    <submittedName>
        <fullName evidence="3">Uncharacterized protein</fullName>
    </submittedName>
</protein>